<evidence type="ECO:0000313" key="1">
    <source>
        <dbReference type="EMBL" id="CAG9331177.1"/>
    </source>
</evidence>
<organism evidence="1 2">
    <name type="scientific">Blepharisma stoltei</name>
    <dbReference type="NCBI Taxonomy" id="1481888"/>
    <lineage>
        <taxon>Eukaryota</taxon>
        <taxon>Sar</taxon>
        <taxon>Alveolata</taxon>
        <taxon>Ciliophora</taxon>
        <taxon>Postciliodesmatophora</taxon>
        <taxon>Heterotrichea</taxon>
        <taxon>Heterotrichida</taxon>
        <taxon>Blepharismidae</taxon>
        <taxon>Blepharisma</taxon>
    </lineage>
</organism>
<evidence type="ECO:0000313" key="2">
    <source>
        <dbReference type="Proteomes" id="UP001162131"/>
    </source>
</evidence>
<keyword evidence="2" id="KW-1185">Reference proteome</keyword>
<protein>
    <recommendedName>
        <fullName evidence="3">DNA polymerase delta subunit 3</fullName>
    </recommendedName>
</protein>
<dbReference type="AlphaFoldDB" id="A0AAU9KDB4"/>
<sequence>MEDSYIPLVKNYIISHPTISLFSLSQSLQIPHINLENLILKVLAELGTQNYRIIYTIYSNKVSIICSDLNVTQYESMMGVKPKIYALQRITEELENLFSSEAIERKKIISHMNGSGGLFFNEFSVIPYLKQNIRELHAQHKLQFKPVPKPKVPEIEVKKEVEEVVMEEFEENITVGVKNEPKKVTFSKIRDMMEIDDLDDIMMQDTIETDTIEEILPVKRCNLGENDEHGHKIKKEEVVEIDKESQVEEKEPEKEQERVYAVKKSAAKASYLNSVPDIRAISKSSGKMKQIGLACFYSKG</sequence>
<reference evidence="1" key="1">
    <citation type="submission" date="2021-09" db="EMBL/GenBank/DDBJ databases">
        <authorList>
            <consortium name="AG Swart"/>
            <person name="Singh M."/>
            <person name="Singh A."/>
            <person name="Seah K."/>
            <person name="Emmerich C."/>
        </authorList>
    </citation>
    <scope>NUCLEOTIDE SEQUENCE</scope>
    <source>
        <strain evidence="1">ATCC30299</strain>
    </source>
</reference>
<dbReference type="EMBL" id="CAJZBQ010000053">
    <property type="protein sequence ID" value="CAG9331177.1"/>
    <property type="molecule type" value="Genomic_DNA"/>
</dbReference>
<dbReference type="Proteomes" id="UP001162131">
    <property type="component" value="Unassembled WGS sequence"/>
</dbReference>
<comment type="caution">
    <text evidence="1">The sequence shown here is derived from an EMBL/GenBank/DDBJ whole genome shotgun (WGS) entry which is preliminary data.</text>
</comment>
<name>A0AAU9KDB4_9CILI</name>
<evidence type="ECO:0008006" key="3">
    <source>
        <dbReference type="Google" id="ProtNLM"/>
    </source>
</evidence>
<gene>
    <name evidence="1" type="ORF">BSTOLATCC_MIC53255</name>
</gene>
<proteinExistence type="predicted"/>
<accession>A0AAU9KDB4</accession>